<dbReference type="AlphaFoldDB" id="A0A915KRA6"/>
<evidence type="ECO:0000259" key="8">
    <source>
        <dbReference type="PROSITE" id="PS51034"/>
    </source>
</evidence>
<keyword evidence="2" id="KW-0193">Cuticle</keyword>
<comment type="subcellular location">
    <subcellularLocation>
        <location evidence="1">Cell membrane</location>
        <topology evidence="1">Single-pass type I membrane protein</topology>
    </subcellularLocation>
</comment>
<dbReference type="GO" id="GO:0005886">
    <property type="term" value="C:plasma membrane"/>
    <property type="evidence" value="ECO:0007669"/>
    <property type="project" value="UniProtKB-SubCell"/>
</dbReference>
<dbReference type="PANTHER" id="PTHR22907">
    <property type="entry name" value="GH04558P"/>
    <property type="match status" value="1"/>
</dbReference>
<dbReference type="Pfam" id="PF25057">
    <property type="entry name" value="CUT_N"/>
    <property type="match status" value="1"/>
</dbReference>
<dbReference type="PROSITE" id="PS51034">
    <property type="entry name" value="ZP_2"/>
    <property type="match status" value="1"/>
</dbReference>
<evidence type="ECO:0000256" key="1">
    <source>
        <dbReference type="ARBA" id="ARBA00004251"/>
    </source>
</evidence>
<keyword evidence="7" id="KW-0472">Membrane</keyword>
<dbReference type="Proteomes" id="UP000887565">
    <property type="component" value="Unplaced"/>
</dbReference>
<feature type="domain" description="ZP" evidence="8">
    <location>
        <begin position="1"/>
        <end position="136"/>
    </location>
</feature>
<evidence type="ECO:0000313" key="10">
    <source>
        <dbReference type="WBParaSite" id="nRc.2.0.1.t41291-RA"/>
    </source>
</evidence>
<organism evidence="9 10">
    <name type="scientific">Romanomermis culicivorax</name>
    <name type="common">Nematode worm</name>
    <dbReference type="NCBI Taxonomy" id="13658"/>
    <lineage>
        <taxon>Eukaryota</taxon>
        <taxon>Metazoa</taxon>
        <taxon>Ecdysozoa</taxon>
        <taxon>Nematoda</taxon>
        <taxon>Enoplea</taxon>
        <taxon>Dorylaimia</taxon>
        <taxon>Mermithida</taxon>
        <taxon>Mermithoidea</taxon>
        <taxon>Mermithidae</taxon>
        <taxon>Romanomermis</taxon>
    </lineage>
</organism>
<evidence type="ECO:0000256" key="3">
    <source>
        <dbReference type="ARBA" id="ARBA00022475"/>
    </source>
</evidence>
<dbReference type="WBParaSite" id="nRc.2.0.1.t41291-RA">
    <property type="protein sequence ID" value="nRc.2.0.1.t41291-RA"/>
    <property type="gene ID" value="nRc.2.0.1.g41291"/>
</dbReference>
<reference evidence="10" key="1">
    <citation type="submission" date="2022-11" db="UniProtKB">
        <authorList>
            <consortium name="WormBaseParasite"/>
        </authorList>
    </citation>
    <scope>IDENTIFICATION</scope>
</reference>
<evidence type="ECO:0000256" key="6">
    <source>
        <dbReference type="ARBA" id="ARBA00022989"/>
    </source>
</evidence>
<dbReference type="GO" id="GO:0042302">
    <property type="term" value="F:structural constituent of cuticle"/>
    <property type="evidence" value="ECO:0007669"/>
    <property type="project" value="UniProtKB-KW"/>
</dbReference>
<keyword evidence="9" id="KW-1185">Reference proteome</keyword>
<keyword evidence="3" id="KW-1003">Cell membrane</keyword>
<dbReference type="InterPro" id="IPR056953">
    <property type="entry name" value="CUT_N"/>
</dbReference>
<keyword evidence="4" id="KW-0812">Transmembrane</keyword>
<proteinExistence type="predicted"/>
<protein>
    <submittedName>
        <fullName evidence="10">ZP domain-containing protein</fullName>
    </submittedName>
</protein>
<dbReference type="InterPro" id="IPR001507">
    <property type="entry name" value="ZP_dom"/>
</dbReference>
<evidence type="ECO:0000313" key="9">
    <source>
        <dbReference type="Proteomes" id="UP000887565"/>
    </source>
</evidence>
<evidence type="ECO:0000256" key="7">
    <source>
        <dbReference type="ARBA" id="ARBA00023136"/>
    </source>
</evidence>
<name>A0A915KRA6_ROMCU</name>
<accession>A0A915KRA6</accession>
<dbReference type="InterPro" id="IPR051962">
    <property type="entry name" value="Cuticlin"/>
</dbReference>
<keyword evidence="5" id="KW-0732">Signal</keyword>
<dbReference type="InterPro" id="IPR057475">
    <property type="entry name" value="CUT_C"/>
</dbReference>
<keyword evidence="6" id="KW-1133">Transmembrane helix</keyword>
<evidence type="ECO:0000256" key="2">
    <source>
        <dbReference type="ARBA" id="ARBA00022460"/>
    </source>
</evidence>
<evidence type="ECO:0000256" key="5">
    <source>
        <dbReference type="ARBA" id="ARBA00022729"/>
    </source>
</evidence>
<sequence length="136" mass="15251">MFGGLFDGGRSFGDSRSRQYVWSPLVLRTATKRKDKRLSPNGIAFENTIIVQFHRHMVTLGDKSFNVRCFYAESETTVESKFEVSMIPTGLIQHDMQMPNCIYSVRGQTLNGPLIKSAEVGATVFHKWECKGGSGK</sequence>
<evidence type="ECO:0000256" key="4">
    <source>
        <dbReference type="ARBA" id="ARBA00022692"/>
    </source>
</evidence>
<dbReference type="PANTHER" id="PTHR22907:SF12">
    <property type="entry name" value="ZP DOMAIN-CONTAINING PROTEIN"/>
    <property type="match status" value="1"/>
</dbReference>
<dbReference type="Pfam" id="PF25301">
    <property type="entry name" value="CUT_C"/>
    <property type="match status" value="1"/>
</dbReference>